<feature type="region of interest" description="Disordered" evidence="1">
    <location>
        <begin position="80"/>
        <end position="103"/>
    </location>
</feature>
<sequence>MSSTIIKTLSVMRMAAGLSTLIVPRQVGPLFGLAMSPESSLLARLFGSRDFVVGAYLWKTAREWDTSQVQQLQGEEGVREGLLSRTDSSSHGSGTAAKSDGVPGFAQDQGNYISTATVRHNNVTTALWLGVACDAVDILSATVCLIERNISDLAFLELGSAALVLTAAGLWQLKVMQNKKTQGEL</sequence>
<evidence type="ECO:0000256" key="1">
    <source>
        <dbReference type="SAM" id="MobiDB-lite"/>
    </source>
</evidence>
<evidence type="ECO:0000313" key="3">
    <source>
        <dbReference type="Proteomes" id="UP000027920"/>
    </source>
</evidence>
<keyword evidence="3" id="KW-1185">Reference proteome</keyword>
<protein>
    <submittedName>
        <fullName evidence="2">Uncharacterized protein</fullName>
    </submittedName>
</protein>
<dbReference type="HOGENOM" id="CLU_1461320_0_0_1"/>
<gene>
    <name evidence="2" type="ORF">A1O9_00887</name>
</gene>
<organism evidence="2 3">
    <name type="scientific">Exophiala aquamarina CBS 119918</name>
    <dbReference type="NCBI Taxonomy" id="1182545"/>
    <lineage>
        <taxon>Eukaryota</taxon>
        <taxon>Fungi</taxon>
        <taxon>Dikarya</taxon>
        <taxon>Ascomycota</taxon>
        <taxon>Pezizomycotina</taxon>
        <taxon>Eurotiomycetes</taxon>
        <taxon>Chaetothyriomycetidae</taxon>
        <taxon>Chaetothyriales</taxon>
        <taxon>Herpotrichiellaceae</taxon>
        <taxon>Exophiala</taxon>
    </lineage>
</organism>
<dbReference type="EMBL" id="AMGV01000001">
    <property type="protein sequence ID" value="KEF62913.1"/>
    <property type="molecule type" value="Genomic_DNA"/>
</dbReference>
<name>A0A072PU87_9EURO</name>
<accession>A0A072PU87</accession>
<dbReference type="OrthoDB" id="4160064at2759"/>
<dbReference type="Proteomes" id="UP000027920">
    <property type="component" value="Unassembled WGS sequence"/>
</dbReference>
<comment type="caution">
    <text evidence="2">The sequence shown here is derived from an EMBL/GenBank/DDBJ whole genome shotgun (WGS) entry which is preliminary data.</text>
</comment>
<proteinExistence type="predicted"/>
<dbReference type="RefSeq" id="XP_013265503.1">
    <property type="nucleotide sequence ID" value="XM_013410049.1"/>
</dbReference>
<dbReference type="GeneID" id="25275837"/>
<evidence type="ECO:0000313" key="2">
    <source>
        <dbReference type="EMBL" id="KEF62913.1"/>
    </source>
</evidence>
<dbReference type="AlphaFoldDB" id="A0A072PU87"/>
<reference evidence="2 3" key="1">
    <citation type="submission" date="2013-03" db="EMBL/GenBank/DDBJ databases">
        <title>The Genome Sequence of Exophiala aquamarina CBS 119918.</title>
        <authorList>
            <consortium name="The Broad Institute Genomics Platform"/>
            <person name="Cuomo C."/>
            <person name="de Hoog S."/>
            <person name="Gorbushina A."/>
            <person name="Walker B."/>
            <person name="Young S.K."/>
            <person name="Zeng Q."/>
            <person name="Gargeya S."/>
            <person name="Fitzgerald M."/>
            <person name="Haas B."/>
            <person name="Abouelleil A."/>
            <person name="Allen A.W."/>
            <person name="Alvarado L."/>
            <person name="Arachchi H.M."/>
            <person name="Berlin A.M."/>
            <person name="Chapman S.B."/>
            <person name="Gainer-Dewar J."/>
            <person name="Goldberg J."/>
            <person name="Griggs A."/>
            <person name="Gujja S."/>
            <person name="Hansen M."/>
            <person name="Howarth C."/>
            <person name="Imamovic A."/>
            <person name="Ireland A."/>
            <person name="Larimer J."/>
            <person name="McCowan C."/>
            <person name="Murphy C."/>
            <person name="Pearson M."/>
            <person name="Poon T.W."/>
            <person name="Priest M."/>
            <person name="Roberts A."/>
            <person name="Saif S."/>
            <person name="Shea T."/>
            <person name="Sisk P."/>
            <person name="Sykes S."/>
            <person name="Wortman J."/>
            <person name="Nusbaum C."/>
            <person name="Birren B."/>
        </authorList>
    </citation>
    <scope>NUCLEOTIDE SEQUENCE [LARGE SCALE GENOMIC DNA]</scope>
    <source>
        <strain evidence="2 3">CBS 119918</strain>
    </source>
</reference>
<dbReference type="VEuPathDB" id="FungiDB:A1O9_00887"/>